<evidence type="ECO:0000256" key="7">
    <source>
        <dbReference type="ARBA" id="ARBA00023136"/>
    </source>
</evidence>
<dbReference type="Pfam" id="PF04290">
    <property type="entry name" value="DctQ"/>
    <property type="match status" value="1"/>
</dbReference>
<feature type="transmembrane region" description="Helical" evidence="9">
    <location>
        <begin position="14"/>
        <end position="38"/>
    </location>
</feature>
<evidence type="ECO:0000256" key="2">
    <source>
        <dbReference type="ARBA" id="ARBA00022448"/>
    </source>
</evidence>
<keyword evidence="3" id="KW-1003">Cell membrane</keyword>
<accession>A0ABT0N1H3</accession>
<keyword evidence="5 9" id="KW-0812">Transmembrane</keyword>
<dbReference type="InterPro" id="IPR055348">
    <property type="entry name" value="DctQ"/>
</dbReference>
<comment type="subunit">
    <text evidence="9">The complex comprises the extracytoplasmic solute receptor protein and the two transmembrane proteins.</text>
</comment>
<feature type="domain" description="Tripartite ATP-independent periplasmic transporters DctQ component" evidence="10">
    <location>
        <begin position="29"/>
        <end position="153"/>
    </location>
</feature>
<feature type="transmembrane region" description="Helical" evidence="9">
    <location>
        <begin position="128"/>
        <end position="152"/>
    </location>
</feature>
<feature type="transmembrane region" description="Helical" evidence="9">
    <location>
        <begin position="44"/>
        <end position="70"/>
    </location>
</feature>
<proteinExistence type="inferred from homology"/>
<dbReference type="RefSeq" id="WP_249247087.1">
    <property type="nucleotide sequence ID" value="NZ_JAKIKT010000001.1"/>
</dbReference>
<gene>
    <name evidence="11" type="ORF">L2725_00630</name>
</gene>
<evidence type="ECO:0000256" key="8">
    <source>
        <dbReference type="ARBA" id="ARBA00038436"/>
    </source>
</evidence>
<comment type="subcellular location">
    <subcellularLocation>
        <location evidence="1 9">Cell inner membrane</location>
        <topology evidence="1 9">Multi-pass membrane protein</topology>
    </subcellularLocation>
</comment>
<evidence type="ECO:0000256" key="3">
    <source>
        <dbReference type="ARBA" id="ARBA00022475"/>
    </source>
</evidence>
<comment type="caution">
    <text evidence="11">The sequence shown here is derived from an EMBL/GenBank/DDBJ whole genome shotgun (WGS) entry which is preliminary data.</text>
</comment>
<evidence type="ECO:0000256" key="6">
    <source>
        <dbReference type="ARBA" id="ARBA00022989"/>
    </source>
</evidence>
<name>A0ABT0N1H3_9GAMM</name>
<organism evidence="11 12">
    <name type="scientific">Shewanella corallii</name>
    <dbReference type="NCBI Taxonomy" id="560080"/>
    <lineage>
        <taxon>Bacteria</taxon>
        <taxon>Pseudomonadati</taxon>
        <taxon>Pseudomonadota</taxon>
        <taxon>Gammaproteobacteria</taxon>
        <taxon>Alteromonadales</taxon>
        <taxon>Shewanellaceae</taxon>
        <taxon>Shewanella</taxon>
    </lineage>
</organism>
<dbReference type="PANTHER" id="PTHR35011">
    <property type="entry name" value="2,3-DIKETO-L-GULONATE TRAP TRANSPORTER SMALL PERMEASE PROTEIN YIAM"/>
    <property type="match status" value="1"/>
</dbReference>
<evidence type="ECO:0000256" key="1">
    <source>
        <dbReference type="ARBA" id="ARBA00004429"/>
    </source>
</evidence>
<evidence type="ECO:0000313" key="11">
    <source>
        <dbReference type="EMBL" id="MCL2912298.1"/>
    </source>
</evidence>
<comment type="similarity">
    <text evidence="8 9">Belongs to the TRAP transporter small permease family.</text>
</comment>
<reference evidence="11 12" key="1">
    <citation type="submission" date="2022-01" db="EMBL/GenBank/DDBJ databases">
        <title>Whole genome-based taxonomy of the Shewanellaceae.</title>
        <authorList>
            <person name="Martin-Rodriguez A.J."/>
        </authorList>
    </citation>
    <scope>NUCLEOTIDE SEQUENCE [LARGE SCALE GENOMIC DNA]</scope>
    <source>
        <strain evidence="11 12">DSM 21332</strain>
    </source>
</reference>
<evidence type="ECO:0000256" key="4">
    <source>
        <dbReference type="ARBA" id="ARBA00022519"/>
    </source>
</evidence>
<sequence>MKSASVMRLWLDRLYLSGALVSALAILLICLLILARVIGRWFGIIVPAADALSGYLLATSAFMAMAYTFRHGGHIRVSLVITRLPPQWQKWVETGVLLLASLFAAYLTWQLIYMVWETWMFKEVTTGYLAFPLFWVQWTLPLGMGLFTLSLLDGLLMGTGAETSGAGGAAHE</sequence>
<comment type="function">
    <text evidence="9">Part of the tripartite ATP-independent periplasmic (TRAP) transport system.</text>
</comment>
<dbReference type="InterPro" id="IPR007387">
    <property type="entry name" value="TRAP_DctQ"/>
</dbReference>
<evidence type="ECO:0000256" key="5">
    <source>
        <dbReference type="ARBA" id="ARBA00022692"/>
    </source>
</evidence>
<dbReference type="PANTHER" id="PTHR35011:SF10">
    <property type="entry name" value="TRAP TRANSPORTER SMALL PERMEASE PROTEIN"/>
    <property type="match status" value="1"/>
</dbReference>
<feature type="transmembrane region" description="Helical" evidence="9">
    <location>
        <begin position="91"/>
        <end position="116"/>
    </location>
</feature>
<dbReference type="EMBL" id="JAKIKT010000001">
    <property type="protein sequence ID" value="MCL2912298.1"/>
    <property type="molecule type" value="Genomic_DNA"/>
</dbReference>
<keyword evidence="7 9" id="KW-0472">Membrane</keyword>
<keyword evidence="4 9" id="KW-0997">Cell inner membrane</keyword>
<keyword evidence="6 9" id="KW-1133">Transmembrane helix</keyword>
<protein>
    <recommendedName>
        <fullName evidence="9">TRAP transporter small permease protein</fullName>
    </recommendedName>
</protein>
<evidence type="ECO:0000256" key="9">
    <source>
        <dbReference type="RuleBase" id="RU369079"/>
    </source>
</evidence>
<keyword evidence="12" id="KW-1185">Reference proteome</keyword>
<evidence type="ECO:0000259" key="10">
    <source>
        <dbReference type="Pfam" id="PF04290"/>
    </source>
</evidence>
<keyword evidence="2 9" id="KW-0813">Transport</keyword>
<evidence type="ECO:0000313" key="12">
    <source>
        <dbReference type="Proteomes" id="UP001202831"/>
    </source>
</evidence>
<dbReference type="Proteomes" id="UP001202831">
    <property type="component" value="Unassembled WGS sequence"/>
</dbReference>